<dbReference type="InterPro" id="IPR004360">
    <property type="entry name" value="Glyas_Fos-R_dOase_dom"/>
</dbReference>
<dbReference type="SUPFAM" id="SSF54593">
    <property type="entry name" value="Glyoxalase/Bleomycin resistance protein/Dihydroxybiphenyl dioxygenase"/>
    <property type="match status" value="1"/>
</dbReference>
<comment type="caution">
    <text evidence="2">The sequence shown here is derived from an EMBL/GenBank/DDBJ whole genome shotgun (WGS) entry which is preliminary data.</text>
</comment>
<dbReference type="PANTHER" id="PTHR47802:SF1">
    <property type="entry name" value="GLYOXALASE FAMILY PROTEIN, EXPRESSED"/>
    <property type="match status" value="1"/>
</dbReference>
<protein>
    <submittedName>
        <fullName evidence="2">VOC family protein</fullName>
    </submittedName>
</protein>
<dbReference type="PANTHER" id="PTHR47802">
    <property type="entry name" value="GLYOXALASE FAMILY PROTEIN, EXPRESSED"/>
    <property type="match status" value="1"/>
</dbReference>
<evidence type="ECO:0000313" key="2">
    <source>
        <dbReference type="EMBL" id="RDV15929.1"/>
    </source>
</evidence>
<dbReference type="Gene3D" id="3.10.180.10">
    <property type="entry name" value="2,3-Dihydroxybiphenyl 1,2-Dioxygenase, domain 1"/>
    <property type="match status" value="1"/>
</dbReference>
<keyword evidence="3" id="KW-1185">Reference proteome</keyword>
<reference evidence="3" key="1">
    <citation type="submission" date="2018-08" db="EMBL/GenBank/DDBJ databases">
        <authorList>
            <person name="Liu Z.-W."/>
            <person name="Du Z.-J."/>
        </authorList>
    </citation>
    <scope>NUCLEOTIDE SEQUENCE [LARGE SCALE GENOMIC DNA]</scope>
    <source>
        <strain evidence="3">H4X</strain>
    </source>
</reference>
<proteinExistence type="predicted"/>
<dbReference type="RefSeq" id="WP_115565001.1">
    <property type="nucleotide sequence ID" value="NZ_QRGR01000007.1"/>
</dbReference>
<accession>A0A3D8LEP3</accession>
<dbReference type="OrthoDB" id="192739at2"/>
<evidence type="ECO:0000259" key="1">
    <source>
        <dbReference type="PROSITE" id="PS51819"/>
    </source>
</evidence>
<name>A0A3D8LEP3_9BACT</name>
<dbReference type="Proteomes" id="UP000256708">
    <property type="component" value="Unassembled WGS sequence"/>
</dbReference>
<dbReference type="AlphaFoldDB" id="A0A3D8LEP3"/>
<dbReference type="PROSITE" id="PS51819">
    <property type="entry name" value="VOC"/>
    <property type="match status" value="1"/>
</dbReference>
<dbReference type="Pfam" id="PF00903">
    <property type="entry name" value="Glyoxalase"/>
    <property type="match status" value="1"/>
</dbReference>
<organism evidence="2 3">
    <name type="scientific">Pontibacter diazotrophicus</name>
    <dbReference type="NCBI Taxonomy" id="1400979"/>
    <lineage>
        <taxon>Bacteria</taxon>
        <taxon>Pseudomonadati</taxon>
        <taxon>Bacteroidota</taxon>
        <taxon>Cytophagia</taxon>
        <taxon>Cytophagales</taxon>
        <taxon>Hymenobacteraceae</taxon>
        <taxon>Pontibacter</taxon>
    </lineage>
</organism>
<dbReference type="InterPro" id="IPR037523">
    <property type="entry name" value="VOC_core"/>
</dbReference>
<gene>
    <name evidence="2" type="ORF">DXT99_08045</name>
</gene>
<evidence type="ECO:0000313" key="3">
    <source>
        <dbReference type="Proteomes" id="UP000256708"/>
    </source>
</evidence>
<sequence>MNKITATINHIALYVHDLDRSTKFYKEVLQLRQIPEPFKDGWHNWFSIGERSQLHLIEGAPREIVQEKQRHICFSVPSLEDFMENLEELRIDYGNFEETSKEPNLRSDGIRQIFFQDPDGYWLEVNDDHA</sequence>
<dbReference type="EMBL" id="QRGR01000007">
    <property type="protein sequence ID" value="RDV15929.1"/>
    <property type="molecule type" value="Genomic_DNA"/>
</dbReference>
<feature type="domain" description="VOC" evidence="1">
    <location>
        <begin position="7"/>
        <end position="128"/>
    </location>
</feature>
<dbReference type="InterPro" id="IPR029068">
    <property type="entry name" value="Glyas_Bleomycin-R_OHBP_Dase"/>
</dbReference>